<reference evidence="2 3" key="1">
    <citation type="submission" date="2017-08" db="EMBL/GenBank/DDBJ databases">
        <title>Pleomorphomonas carboxidotrophicus sp. nov., a new mesophilic hydrogenogenic carboxidotroph.</title>
        <authorList>
            <person name="Esquivel-Elizondo S."/>
            <person name="Krajmalnik-Brown R."/>
            <person name="Maldonado J."/>
        </authorList>
    </citation>
    <scope>NUCLEOTIDE SEQUENCE [LARGE SCALE GENOMIC DNA]</scope>
    <source>
        <strain evidence="2 3">SVCO-16</strain>
    </source>
</reference>
<dbReference type="Pfam" id="PF00501">
    <property type="entry name" value="AMP-binding"/>
    <property type="match status" value="1"/>
</dbReference>
<dbReference type="InterPro" id="IPR042099">
    <property type="entry name" value="ANL_N_sf"/>
</dbReference>
<dbReference type="Proteomes" id="UP000231070">
    <property type="component" value="Unassembled WGS sequence"/>
</dbReference>
<dbReference type="RefSeq" id="WP_100080707.1">
    <property type="nucleotide sequence ID" value="NZ_NQVN01000006.1"/>
</dbReference>
<evidence type="ECO:0000313" key="3">
    <source>
        <dbReference type="Proteomes" id="UP000231070"/>
    </source>
</evidence>
<dbReference type="EMBL" id="NQVN01000006">
    <property type="protein sequence ID" value="PIO99170.1"/>
    <property type="molecule type" value="Genomic_DNA"/>
</dbReference>
<proteinExistence type="predicted"/>
<sequence length="436" mass="46585">MNGSGTLDAWVGRTIGVARLPTRDDIDAYQLRCLNETIAYARSQSPFYRLRTGWPEPCELVDLRDLARLPLTTADDLVRGDPSLIALPMRDAVRLVTIPTSGTLGRQKRLFFTEADIEATVAYFEHGMATIVRPGSSVAVAFPAQRPDSVGDLLMRGLTRLGAFPVALPVAGSLDRMVDALRELRPAAIAGMPVTLGAAARRMEADGGPPLRIETALVSADSVSPSFKAALAVVWGAEAFEHWGMTETGYGGALACEAHDGLHVRETDLYLEVVDGSSGRALPAGQEGEIVVTTLRRRGLPLIRYRTGDRGCVIDDRCRCGSVLRRLRLGGRIGEPIVAGGGGRLPAAIIDDAIFAVDGVIDFSVELRTGRGARLAVGVMAAAPRTIVDVRAALLRHPIVGPWLQAAGIDLAVERVSGPPFSLCRKRRVTVVCGED</sequence>
<dbReference type="Gene3D" id="3.40.50.12780">
    <property type="entry name" value="N-terminal domain of ligase-like"/>
    <property type="match status" value="1"/>
</dbReference>
<name>A0A2G9WYH5_9HYPH</name>
<dbReference type="PANTHER" id="PTHR43845:SF1">
    <property type="entry name" value="BLR5969 PROTEIN"/>
    <property type="match status" value="1"/>
</dbReference>
<evidence type="ECO:0000313" key="2">
    <source>
        <dbReference type="EMBL" id="PIO99170.1"/>
    </source>
</evidence>
<dbReference type="NCBIfam" id="NF045666">
    <property type="entry name" value="DVU1553_fam_AMP"/>
    <property type="match status" value="1"/>
</dbReference>
<dbReference type="AlphaFoldDB" id="A0A2G9WYH5"/>
<dbReference type="SUPFAM" id="SSF56801">
    <property type="entry name" value="Acetyl-CoA synthetase-like"/>
    <property type="match status" value="1"/>
</dbReference>
<dbReference type="InterPro" id="IPR000873">
    <property type="entry name" value="AMP-dep_synth/lig_dom"/>
</dbReference>
<comment type="caution">
    <text evidence="2">The sequence shown here is derived from an EMBL/GenBank/DDBJ whole genome shotgun (WGS) entry which is preliminary data.</text>
</comment>
<protein>
    <recommendedName>
        <fullName evidence="1">AMP-dependent synthetase/ligase domain-containing protein</fullName>
    </recommendedName>
</protein>
<keyword evidence="3" id="KW-1185">Reference proteome</keyword>
<organism evidence="2 3">
    <name type="scientific">Pleomorphomonas carboxyditropha</name>
    <dbReference type="NCBI Taxonomy" id="2023338"/>
    <lineage>
        <taxon>Bacteria</taxon>
        <taxon>Pseudomonadati</taxon>
        <taxon>Pseudomonadota</taxon>
        <taxon>Alphaproteobacteria</taxon>
        <taxon>Hyphomicrobiales</taxon>
        <taxon>Pleomorphomonadaceae</taxon>
        <taxon>Pleomorphomonas</taxon>
    </lineage>
</organism>
<accession>A0A2G9WYH5</accession>
<evidence type="ECO:0000259" key="1">
    <source>
        <dbReference type="Pfam" id="PF00501"/>
    </source>
</evidence>
<gene>
    <name evidence="2" type="ORF">CJ014_11915</name>
</gene>
<feature type="domain" description="AMP-dependent synthetase/ligase" evidence="1">
    <location>
        <begin position="97"/>
        <end position="293"/>
    </location>
</feature>
<dbReference type="PANTHER" id="PTHR43845">
    <property type="entry name" value="BLR5969 PROTEIN"/>
    <property type="match status" value="1"/>
</dbReference>